<keyword evidence="1 8" id="KW-0444">Lipid biosynthesis</keyword>
<dbReference type="HAMAP" id="MF_00101">
    <property type="entry name" value="AcpS"/>
    <property type="match status" value="1"/>
</dbReference>
<keyword evidence="4 8" id="KW-0276">Fatty acid metabolism</keyword>
<dbReference type="Gene3D" id="3.90.470.20">
    <property type="entry name" value="4'-phosphopantetheinyl transferase domain"/>
    <property type="match status" value="1"/>
</dbReference>
<dbReference type="GO" id="GO:0005737">
    <property type="term" value="C:cytoplasm"/>
    <property type="evidence" value="ECO:0007669"/>
    <property type="project" value="UniProtKB-SubCell"/>
</dbReference>
<keyword evidence="6 8" id="KW-0443">Lipid metabolism</keyword>
<comment type="function">
    <text evidence="8">Transfers the 4'-phosphopantetheine moiety from coenzyme A to a Ser of acyl-carrier-protein.</text>
</comment>
<reference evidence="10 11" key="1">
    <citation type="journal article" date="2011" name="J. Bacteriol.">
        <title>Genome sequence of the verrucomicrobium Opitutus terrae PB90-1, an abundant inhabitant of rice paddy soil ecosystems.</title>
        <authorList>
            <person name="van Passel M.W."/>
            <person name="Kant R."/>
            <person name="Palva A."/>
            <person name="Copeland A."/>
            <person name="Lucas S."/>
            <person name="Lapidus A."/>
            <person name="Glavina del Rio T."/>
            <person name="Pitluck S."/>
            <person name="Goltsman E."/>
            <person name="Clum A."/>
            <person name="Sun H."/>
            <person name="Schmutz J."/>
            <person name="Larimer F.W."/>
            <person name="Land M.L."/>
            <person name="Hauser L."/>
            <person name="Kyrpides N."/>
            <person name="Mikhailova N."/>
            <person name="Richardson P.P."/>
            <person name="Janssen P.H."/>
            <person name="de Vos W.M."/>
            <person name="Smidt H."/>
        </authorList>
    </citation>
    <scope>NUCLEOTIDE SEQUENCE [LARGE SCALE GENOMIC DNA]</scope>
    <source>
        <strain evidence="11">DSM 11246 / JCM 15787 / PB90-1</strain>
    </source>
</reference>
<sequence length="143" mass="15498">MAISPNIQLPPGGVLIGLGADIIEIARIRSVLLRHGERFIDRILTEEERTYCEGMAHPHKHIAARFAAKEAVSKCFTTGIGAELGWKSISVYHGQRHEPLVRLDARAQALLAQVKAERVLLTLSHTDNYAMAVAALVGAATPA</sequence>
<dbReference type="Pfam" id="PF01648">
    <property type="entry name" value="ACPS"/>
    <property type="match status" value="1"/>
</dbReference>
<evidence type="ECO:0000313" key="10">
    <source>
        <dbReference type="EMBL" id="ACB73474.1"/>
    </source>
</evidence>
<dbReference type="NCBIfam" id="TIGR00516">
    <property type="entry name" value="acpS"/>
    <property type="match status" value="1"/>
</dbReference>
<dbReference type="STRING" id="452637.Oter_0183"/>
<gene>
    <name evidence="8" type="primary">acpS</name>
    <name evidence="10" type="ordered locus">Oter_0183</name>
</gene>
<keyword evidence="7 8" id="KW-0275">Fatty acid biosynthesis</keyword>
<evidence type="ECO:0000313" key="11">
    <source>
        <dbReference type="Proteomes" id="UP000007013"/>
    </source>
</evidence>
<keyword evidence="11" id="KW-1185">Reference proteome</keyword>
<dbReference type="Proteomes" id="UP000007013">
    <property type="component" value="Chromosome"/>
</dbReference>
<evidence type="ECO:0000256" key="8">
    <source>
        <dbReference type="HAMAP-Rule" id="MF_00101"/>
    </source>
</evidence>
<comment type="cofactor">
    <cofactor evidence="8">
        <name>Mg(2+)</name>
        <dbReference type="ChEBI" id="CHEBI:18420"/>
    </cofactor>
</comment>
<dbReference type="GO" id="GO:0008897">
    <property type="term" value="F:holo-[acyl-carrier-protein] synthase activity"/>
    <property type="evidence" value="ECO:0007669"/>
    <property type="project" value="UniProtKB-UniRule"/>
</dbReference>
<dbReference type="SUPFAM" id="SSF56214">
    <property type="entry name" value="4'-phosphopantetheinyl transferase"/>
    <property type="match status" value="1"/>
</dbReference>
<evidence type="ECO:0000256" key="3">
    <source>
        <dbReference type="ARBA" id="ARBA00022723"/>
    </source>
</evidence>
<evidence type="ECO:0000256" key="6">
    <source>
        <dbReference type="ARBA" id="ARBA00023098"/>
    </source>
</evidence>
<organism evidence="10 11">
    <name type="scientific">Opitutus terrae (strain DSM 11246 / JCM 15787 / PB90-1)</name>
    <dbReference type="NCBI Taxonomy" id="452637"/>
    <lineage>
        <taxon>Bacteria</taxon>
        <taxon>Pseudomonadati</taxon>
        <taxon>Verrucomicrobiota</taxon>
        <taxon>Opitutia</taxon>
        <taxon>Opitutales</taxon>
        <taxon>Opitutaceae</taxon>
        <taxon>Opitutus</taxon>
    </lineage>
</organism>
<feature type="binding site" evidence="8">
    <location>
        <position position="70"/>
    </location>
    <ligand>
        <name>Mg(2+)</name>
        <dbReference type="ChEBI" id="CHEBI:18420"/>
    </ligand>
</feature>
<evidence type="ECO:0000256" key="1">
    <source>
        <dbReference type="ARBA" id="ARBA00022516"/>
    </source>
</evidence>
<dbReference type="InterPro" id="IPR002582">
    <property type="entry name" value="ACPS"/>
</dbReference>
<comment type="subcellular location">
    <subcellularLocation>
        <location evidence="8">Cytoplasm</location>
    </subcellularLocation>
</comment>
<proteinExistence type="inferred from homology"/>
<dbReference type="InterPro" id="IPR037143">
    <property type="entry name" value="4-PPantetheinyl_Trfase_dom_sf"/>
</dbReference>
<dbReference type="NCBIfam" id="TIGR00556">
    <property type="entry name" value="pantethn_trn"/>
    <property type="match status" value="1"/>
</dbReference>
<evidence type="ECO:0000259" key="9">
    <source>
        <dbReference type="Pfam" id="PF01648"/>
    </source>
</evidence>
<dbReference type="HOGENOM" id="CLU_089696_2_1_0"/>
<accession>B1ZNA5</accession>
<evidence type="ECO:0000256" key="5">
    <source>
        <dbReference type="ARBA" id="ARBA00022842"/>
    </source>
</evidence>
<comment type="catalytic activity">
    <reaction evidence="8">
        <text>apo-[ACP] + CoA = holo-[ACP] + adenosine 3',5'-bisphosphate + H(+)</text>
        <dbReference type="Rhea" id="RHEA:12068"/>
        <dbReference type="Rhea" id="RHEA-COMP:9685"/>
        <dbReference type="Rhea" id="RHEA-COMP:9690"/>
        <dbReference type="ChEBI" id="CHEBI:15378"/>
        <dbReference type="ChEBI" id="CHEBI:29999"/>
        <dbReference type="ChEBI" id="CHEBI:57287"/>
        <dbReference type="ChEBI" id="CHEBI:58343"/>
        <dbReference type="ChEBI" id="CHEBI:64479"/>
        <dbReference type="EC" id="2.7.8.7"/>
    </reaction>
</comment>
<dbReference type="OrthoDB" id="517356at2"/>
<evidence type="ECO:0000256" key="4">
    <source>
        <dbReference type="ARBA" id="ARBA00022832"/>
    </source>
</evidence>
<dbReference type="InterPro" id="IPR008278">
    <property type="entry name" value="4-PPantetheinyl_Trfase_dom"/>
</dbReference>
<dbReference type="eggNOG" id="COG0736">
    <property type="taxonomic scope" value="Bacteria"/>
</dbReference>
<dbReference type="RefSeq" id="WP_012373012.1">
    <property type="nucleotide sequence ID" value="NC_010571.1"/>
</dbReference>
<feature type="binding site" evidence="8">
    <location>
        <position position="21"/>
    </location>
    <ligand>
        <name>Mg(2+)</name>
        <dbReference type="ChEBI" id="CHEBI:18420"/>
    </ligand>
</feature>
<keyword evidence="3 8" id="KW-0479">Metal-binding</keyword>
<dbReference type="KEGG" id="ote:Oter_0183"/>
<dbReference type="EC" id="2.7.8.7" evidence="8"/>
<name>B1ZNA5_OPITP</name>
<keyword evidence="5 8" id="KW-0460">Magnesium</keyword>
<dbReference type="InterPro" id="IPR004568">
    <property type="entry name" value="Ppantetheine-prot_Trfase_dom"/>
</dbReference>
<feature type="domain" description="4'-phosphopantetheinyl transferase" evidence="9">
    <location>
        <begin position="17"/>
        <end position="134"/>
    </location>
</feature>
<dbReference type="AlphaFoldDB" id="B1ZNA5"/>
<evidence type="ECO:0000256" key="2">
    <source>
        <dbReference type="ARBA" id="ARBA00022679"/>
    </source>
</evidence>
<dbReference type="GO" id="GO:0000287">
    <property type="term" value="F:magnesium ion binding"/>
    <property type="evidence" value="ECO:0007669"/>
    <property type="project" value="UniProtKB-UniRule"/>
</dbReference>
<dbReference type="EMBL" id="CP001032">
    <property type="protein sequence ID" value="ACB73474.1"/>
    <property type="molecule type" value="Genomic_DNA"/>
</dbReference>
<comment type="similarity">
    <text evidence="8">Belongs to the P-Pant transferase superfamily. AcpS family.</text>
</comment>
<dbReference type="GO" id="GO:0006633">
    <property type="term" value="P:fatty acid biosynthetic process"/>
    <property type="evidence" value="ECO:0007669"/>
    <property type="project" value="UniProtKB-UniRule"/>
</dbReference>
<keyword evidence="8" id="KW-0963">Cytoplasm</keyword>
<evidence type="ECO:0000256" key="7">
    <source>
        <dbReference type="ARBA" id="ARBA00023160"/>
    </source>
</evidence>
<protein>
    <recommendedName>
        <fullName evidence="8">Holo-[acyl-carrier-protein] synthase</fullName>
        <shortName evidence="8">Holo-ACP synthase</shortName>
        <ecNumber evidence="8">2.7.8.7</ecNumber>
    </recommendedName>
    <alternativeName>
        <fullName evidence="8">4'-phosphopantetheinyl transferase AcpS</fullName>
    </alternativeName>
</protein>
<keyword evidence="2 8" id="KW-0808">Transferase</keyword>